<keyword evidence="1" id="KW-0812">Transmembrane</keyword>
<feature type="transmembrane region" description="Helical" evidence="1">
    <location>
        <begin position="40"/>
        <end position="59"/>
    </location>
</feature>
<dbReference type="eggNOG" id="ENOG5031Y3G">
    <property type="taxonomic scope" value="Bacteria"/>
</dbReference>
<sequence>MSKSNFGISYVMPYLLLMPCLICCLALSIEDLRSRRIPRAWVGAGVALQLIVFICWCAFNGVWGTLVTAVTLAVVCALLQLAISLARPGALGLGDVSCTLLAGLAVAFFGPDAILVWWCLMGILGVTAIALFARAGASIAFAPVISISAVGAIVVDSAFF</sequence>
<reference evidence="2 3" key="1">
    <citation type="submission" date="2014-03" db="EMBL/GenBank/DDBJ databases">
        <title>Genomics of Bifidobacteria.</title>
        <authorList>
            <person name="Ventura M."/>
            <person name="Milani C."/>
            <person name="Lugli G.A."/>
        </authorList>
    </citation>
    <scope>NUCLEOTIDE SEQUENCE [LARGE SCALE GENOMIC DNA]</scope>
    <source>
        <strain evidence="2 3">LMG 21775</strain>
    </source>
</reference>
<feature type="transmembrane region" description="Helical" evidence="1">
    <location>
        <begin position="115"/>
        <end position="133"/>
    </location>
</feature>
<comment type="caution">
    <text evidence="2">The sequence shown here is derived from an EMBL/GenBank/DDBJ whole genome shotgun (WGS) entry which is preliminary data.</text>
</comment>
<keyword evidence="1" id="KW-0472">Membrane</keyword>
<feature type="transmembrane region" description="Helical" evidence="1">
    <location>
        <begin position="140"/>
        <end position="159"/>
    </location>
</feature>
<feature type="transmembrane region" description="Helical" evidence="1">
    <location>
        <begin position="6"/>
        <end position="28"/>
    </location>
</feature>
<feature type="transmembrane region" description="Helical" evidence="1">
    <location>
        <begin position="90"/>
        <end position="109"/>
    </location>
</feature>
<dbReference type="Proteomes" id="UP000029050">
    <property type="component" value="Unassembled WGS sequence"/>
</dbReference>
<protein>
    <submittedName>
        <fullName evidence="2">Peptidase A24A, prepilin type IV</fullName>
    </submittedName>
</protein>
<dbReference type="AlphaFoldDB" id="A0A087CDB4"/>
<keyword evidence="3" id="KW-1185">Reference proteome</keyword>
<name>A0A087CDB4_9BIFI</name>
<feature type="transmembrane region" description="Helical" evidence="1">
    <location>
        <begin position="65"/>
        <end position="83"/>
    </location>
</feature>
<keyword evidence="1" id="KW-1133">Transmembrane helix</keyword>
<accession>A0A087CDB4</accession>
<evidence type="ECO:0000313" key="3">
    <source>
        <dbReference type="Proteomes" id="UP000029050"/>
    </source>
</evidence>
<gene>
    <name evidence="2" type="ORF">BPSY_1672</name>
</gene>
<evidence type="ECO:0000256" key="1">
    <source>
        <dbReference type="SAM" id="Phobius"/>
    </source>
</evidence>
<organism evidence="2 3">
    <name type="scientific">Bifidobacterium psychraerophilum</name>
    <dbReference type="NCBI Taxonomy" id="218140"/>
    <lineage>
        <taxon>Bacteria</taxon>
        <taxon>Bacillati</taxon>
        <taxon>Actinomycetota</taxon>
        <taxon>Actinomycetes</taxon>
        <taxon>Bifidobacteriales</taxon>
        <taxon>Bifidobacteriaceae</taxon>
        <taxon>Bifidobacterium</taxon>
    </lineage>
</organism>
<dbReference type="Gene3D" id="1.20.120.1220">
    <property type="match status" value="1"/>
</dbReference>
<dbReference type="STRING" id="218140.BPSY_1672"/>
<evidence type="ECO:0000313" key="2">
    <source>
        <dbReference type="EMBL" id="KFI81264.1"/>
    </source>
</evidence>
<proteinExistence type="predicted"/>
<dbReference type="EMBL" id="JGZI01000010">
    <property type="protein sequence ID" value="KFI81264.1"/>
    <property type="molecule type" value="Genomic_DNA"/>
</dbReference>